<dbReference type="Proteomes" id="UP001152797">
    <property type="component" value="Unassembled WGS sequence"/>
</dbReference>
<evidence type="ECO:0000313" key="2">
    <source>
        <dbReference type="EMBL" id="CAI4015729.1"/>
    </source>
</evidence>
<keyword evidence="4" id="KW-1185">Reference proteome</keyword>
<dbReference type="EMBL" id="CAMXCT010006545">
    <property type="protein sequence ID" value="CAI4015729.1"/>
    <property type="molecule type" value="Genomic_DNA"/>
</dbReference>
<feature type="non-terminal residue" evidence="2">
    <location>
        <position position="248"/>
    </location>
</feature>
<comment type="caution">
    <text evidence="2">The sequence shown here is derived from an EMBL/GenBank/DDBJ whole genome shotgun (WGS) entry which is preliminary data.</text>
</comment>
<dbReference type="EMBL" id="CAMXCT030006545">
    <property type="protein sequence ID" value="CAL4803041.1"/>
    <property type="molecule type" value="Genomic_DNA"/>
</dbReference>
<feature type="domain" description="SGNH hydrolase-type esterase" evidence="1">
    <location>
        <begin position="48"/>
        <end position="232"/>
    </location>
</feature>
<reference evidence="3" key="2">
    <citation type="submission" date="2024-04" db="EMBL/GenBank/DDBJ databases">
        <authorList>
            <person name="Chen Y."/>
            <person name="Shah S."/>
            <person name="Dougan E. K."/>
            <person name="Thang M."/>
            <person name="Chan C."/>
        </authorList>
    </citation>
    <scope>NUCLEOTIDE SEQUENCE [LARGE SCALE GENOMIC DNA]</scope>
</reference>
<evidence type="ECO:0000313" key="3">
    <source>
        <dbReference type="EMBL" id="CAL1169104.1"/>
    </source>
</evidence>
<organism evidence="2">
    <name type="scientific">Cladocopium goreaui</name>
    <dbReference type="NCBI Taxonomy" id="2562237"/>
    <lineage>
        <taxon>Eukaryota</taxon>
        <taxon>Sar</taxon>
        <taxon>Alveolata</taxon>
        <taxon>Dinophyceae</taxon>
        <taxon>Suessiales</taxon>
        <taxon>Symbiodiniaceae</taxon>
        <taxon>Cladocopium</taxon>
    </lineage>
</organism>
<protein>
    <recommendedName>
        <fullName evidence="1">SGNH hydrolase-type esterase domain-containing protein</fullName>
    </recommendedName>
</protein>
<proteinExistence type="predicted"/>
<dbReference type="CDD" id="cd00229">
    <property type="entry name" value="SGNH_hydrolase"/>
    <property type="match status" value="1"/>
</dbReference>
<evidence type="ECO:0000313" key="4">
    <source>
        <dbReference type="Proteomes" id="UP001152797"/>
    </source>
</evidence>
<accession>A0A9P1DST0</accession>
<sequence length="248" mass="28494">PVSNFLSAAVVSLRNKLLWRYFLFQLFRLWKLPAGPELQHQGRNLLILGSSVAKGEGAEAGPAPNLGWPQRLERALHDHAGAAWKLHIRAVEWTSSQLWYELVMRKTTPEDWKHFSVVILSLSVNNEGFLLTEDEEKMNQIQEHFLKHMRLTVTELRQRLAPDARLVLAGCYANDGYTMKHLEIVKHINQQMSQWPEVHFVNLLQEHVSDLKGHWPSGFSRDPGHPNSLGHEGLFKCLDLQTVLGDFW</sequence>
<dbReference type="AlphaFoldDB" id="A0A9P1DST0"/>
<dbReference type="SUPFAM" id="SSF52266">
    <property type="entry name" value="SGNH hydrolase"/>
    <property type="match status" value="1"/>
</dbReference>
<dbReference type="InterPro" id="IPR013830">
    <property type="entry name" value="SGNH_hydro"/>
</dbReference>
<gene>
    <name evidence="2" type="ORF">C1SCF055_LOCUS40542</name>
</gene>
<dbReference type="Gene3D" id="3.40.50.1110">
    <property type="entry name" value="SGNH hydrolase"/>
    <property type="match status" value="1"/>
</dbReference>
<dbReference type="InterPro" id="IPR036514">
    <property type="entry name" value="SGNH_hydro_sf"/>
</dbReference>
<reference evidence="2" key="1">
    <citation type="submission" date="2022-10" db="EMBL/GenBank/DDBJ databases">
        <authorList>
            <person name="Chen Y."/>
            <person name="Dougan E. K."/>
            <person name="Chan C."/>
            <person name="Rhodes N."/>
            <person name="Thang M."/>
        </authorList>
    </citation>
    <scope>NUCLEOTIDE SEQUENCE</scope>
</reference>
<dbReference type="EMBL" id="CAMXCT020006545">
    <property type="protein sequence ID" value="CAL1169104.1"/>
    <property type="molecule type" value="Genomic_DNA"/>
</dbReference>
<name>A0A9P1DST0_9DINO</name>
<dbReference type="Pfam" id="PF13472">
    <property type="entry name" value="Lipase_GDSL_2"/>
    <property type="match status" value="1"/>
</dbReference>
<evidence type="ECO:0000259" key="1">
    <source>
        <dbReference type="Pfam" id="PF13472"/>
    </source>
</evidence>
<dbReference type="OrthoDB" id="10478440at2759"/>